<dbReference type="GO" id="GO:0016020">
    <property type="term" value="C:membrane"/>
    <property type="evidence" value="ECO:0007669"/>
    <property type="project" value="UniProtKB-SubCell"/>
</dbReference>
<feature type="transmembrane region" description="Helical" evidence="7">
    <location>
        <begin position="205"/>
        <end position="223"/>
    </location>
</feature>
<accession>A0A7H8RE47</accession>
<organism evidence="9 10">
    <name type="scientific">Talaromyces rugulosus</name>
    <name type="common">Penicillium rugulosum</name>
    <dbReference type="NCBI Taxonomy" id="121627"/>
    <lineage>
        <taxon>Eukaryota</taxon>
        <taxon>Fungi</taxon>
        <taxon>Dikarya</taxon>
        <taxon>Ascomycota</taxon>
        <taxon>Pezizomycotina</taxon>
        <taxon>Eurotiomycetes</taxon>
        <taxon>Eurotiomycetidae</taxon>
        <taxon>Eurotiales</taxon>
        <taxon>Trichocomaceae</taxon>
        <taxon>Talaromyces</taxon>
        <taxon>Talaromyces sect. Islandici</taxon>
    </lineage>
</organism>
<dbReference type="InterPro" id="IPR052337">
    <property type="entry name" value="SAT4-like"/>
</dbReference>
<keyword evidence="2 7" id="KW-0812">Transmembrane</keyword>
<keyword evidence="10" id="KW-1185">Reference proteome</keyword>
<evidence type="ECO:0000256" key="2">
    <source>
        <dbReference type="ARBA" id="ARBA00022692"/>
    </source>
</evidence>
<evidence type="ECO:0000256" key="6">
    <source>
        <dbReference type="SAM" id="MobiDB-lite"/>
    </source>
</evidence>
<feature type="transmembrane region" description="Helical" evidence="7">
    <location>
        <begin position="180"/>
        <end position="198"/>
    </location>
</feature>
<comment type="similarity">
    <text evidence="5">Belongs to the SAT4 family.</text>
</comment>
<feature type="transmembrane region" description="Helical" evidence="7">
    <location>
        <begin position="124"/>
        <end position="146"/>
    </location>
</feature>
<feature type="domain" description="Rhodopsin" evidence="8">
    <location>
        <begin position="30"/>
        <end position="269"/>
    </location>
</feature>
<evidence type="ECO:0000256" key="4">
    <source>
        <dbReference type="ARBA" id="ARBA00023136"/>
    </source>
</evidence>
<evidence type="ECO:0000313" key="9">
    <source>
        <dbReference type="EMBL" id="QKX64759.1"/>
    </source>
</evidence>
<dbReference type="OrthoDB" id="5429740at2759"/>
<keyword evidence="4 7" id="KW-0472">Membrane</keyword>
<feature type="transmembrane region" description="Helical" evidence="7">
    <location>
        <begin position="12"/>
        <end position="34"/>
    </location>
</feature>
<feature type="transmembrane region" description="Helical" evidence="7">
    <location>
        <begin position="46"/>
        <end position="66"/>
    </location>
</feature>
<dbReference type="InterPro" id="IPR049326">
    <property type="entry name" value="Rhodopsin_dom_fungi"/>
</dbReference>
<evidence type="ECO:0000256" key="1">
    <source>
        <dbReference type="ARBA" id="ARBA00004141"/>
    </source>
</evidence>
<dbReference type="Proteomes" id="UP000509510">
    <property type="component" value="Chromosome VI"/>
</dbReference>
<dbReference type="RefSeq" id="XP_035350932.1">
    <property type="nucleotide sequence ID" value="XM_035495039.1"/>
</dbReference>
<keyword evidence="3 7" id="KW-1133">Transmembrane helix</keyword>
<dbReference type="KEGG" id="trg:TRUGW13939_11935"/>
<sequence>MTSQSGSNQGPALMRGIWASMAVAIIILILRLIAKIKIRHFGVDDVLMSLALGLSIASTVFLTLSVNNGFGQNLSTLPRESSMLVLKYIAIQIPLVTISTGIARTSFVLYLLRILGKNKKYQIVLWISMLLQLCGNIVSAVLPLSICRNVNILWDATVKTTCGDIVAVVKFSYFSSSVNTATDFFLAVFPTIIFWNLNLKFGVKITLIFLLSLGLLAMVASIIKTTELDQVPSVTNIGASGGIDLIRWGYAENAIIIITSSVPCIRPLVMSSVRKLSSVTKSKSYELTSPFSRNRVTSTVDVTGQSRRSERYVNSDDRMGETDSLERILTGDDGRGITKQVDITVVSSNED</sequence>
<gene>
    <name evidence="9" type="ORF">TRUGW13939_11935</name>
</gene>
<dbReference type="AlphaFoldDB" id="A0A7H8RE47"/>
<evidence type="ECO:0000256" key="3">
    <source>
        <dbReference type="ARBA" id="ARBA00022989"/>
    </source>
</evidence>
<dbReference type="PANTHER" id="PTHR33048:SF155">
    <property type="entry name" value="INTEGRAL MEMBRANE PROTEIN"/>
    <property type="match status" value="1"/>
</dbReference>
<proteinExistence type="inferred from homology"/>
<feature type="transmembrane region" description="Helical" evidence="7">
    <location>
        <begin position="86"/>
        <end position="112"/>
    </location>
</feature>
<dbReference type="EMBL" id="CP055903">
    <property type="protein sequence ID" value="QKX64759.1"/>
    <property type="molecule type" value="Genomic_DNA"/>
</dbReference>
<dbReference type="Pfam" id="PF20684">
    <property type="entry name" value="Fung_rhodopsin"/>
    <property type="match status" value="1"/>
</dbReference>
<feature type="region of interest" description="Disordered" evidence="6">
    <location>
        <begin position="298"/>
        <end position="324"/>
    </location>
</feature>
<comment type="subcellular location">
    <subcellularLocation>
        <location evidence="1">Membrane</location>
        <topology evidence="1">Multi-pass membrane protein</topology>
    </subcellularLocation>
</comment>
<protein>
    <recommendedName>
        <fullName evidence="8">Rhodopsin domain-containing protein</fullName>
    </recommendedName>
</protein>
<name>A0A7H8RE47_TALRU</name>
<evidence type="ECO:0000256" key="5">
    <source>
        <dbReference type="ARBA" id="ARBA00038359"/>
    </source>
</evidence>
<dbReference type="PANTHER" id="PTHR33048">
    <property type="entry name" value="PTH11-LIKE INTEGRAL MEMBRANE PROTEIN (AFU_ORTHOLOGUE AFUA_5G11245)"/>
    <property type="match status" value="1"/>
</dbReference>
<evidence type="ECO:0000256" key="7">
    <source>
        <dbReference type="SAM" id="Phobius"/>
    </source>
</evidence>
<dbReference type="GeneID" id="55999411"/>
<reference evidence="10" key="1">
    <citation type="submission" date="2020-06" db="EMBL/GenBank/DDBJ databases">
        <title>A chromosome-scale genome assembly of Talaromyces rugulosus W13939.</title>
        <authorList>
            <person name="Wang B."/>
            <person name="Guo L."/>
            <person name="Ye K."/>
            <person name="Wang L."/>
        </authorList>
    </citation>
    <scope>NUCLEOTIDE SEQUENCE [LARGE SCALE GENOMIC DNA]</scope>
    <source>
        <strain evidence="10">W13939</strain>
    </source>
</reference>
<evidence type="ECO:0000259" key="8">
    <source>
        <dbReference type="Pfam" id="PF20684"/>
    </source>
</evidence>
<feature type="compositionally biased region" description="Basic and acidic residues" evidence="6">
    <location>
        <begin position="307"/>
        <end position="324"/>
    </location>
</feature>
<evidence type="ECO:0000313" key="10">
    <source>
        <dbReference type="Proteomes" id="UP000509510"/>
    </source>
</evidence>